<protein>
    <submittedName>
        <fullName evidence="1">Uncharacterized protein</fullName>
    </submittedName>
</protein>
<dbReference type="EMBL" id="JAXQNO010000008">
    <property type="protein sequence ID" value="KAK4792199.1"/>
    <property type="molecule type" value="Genomic_DNA"/>
</dbReference>
<reference evidence="1 2" key="1">
    <citation type="journal article" date="2023" name="Hortic Res">
        <title>Pangenome of water caltrop reveals structural variations and asymmetric subgenome divergence after allopolyploidization.</title>
        <authorList>
            <person name="Zhang X."/>
            <person name="Chen Y."/>
            <person name="Wang L."/>
            <person name="Yuan Y."/>
            <person name="Fang M."/>
            <person name="Shi L."/>
            <person name="Lu R."/>
            <person name="Comes H.P."/>
            <person name="Ma Y."/>
            <person name="Chen Y."/>
            <person name="Huang G."/>
            <person name="Zhou Y."/>
            <person name="Zheng Z."/>
            <person name="Qiu Y."/>
        </authorList>
    </citation>
    <scope>NUCLEOTIDE SEQUENCE [LARGE SCALE GENOMIC DNA]</scope>
    <source>
        <strain evidence="1">F231</strain>
    </source>
</reference>
<proteinExistence type="predicted"/>
<dbReference type="Proteomes" id="UP001346149">
    <property type="component" value="Unassembled WGS sequence"/>
</dbReference>
<comment type="caution">
    <text evidence="1">The sequence shown here is derived from an EMBL/GenBank/DDBJ whole genome shotgun (WGS) entry which is preliminary data.</text>
</comment>
<dbReference type="AlphaFoldDB" id="A0AAN7R4M7"/>
<gene>
    <name evidence="1" type="ORF">SAY86_022634</name>
</gene>
<keyword evidence="2" id="KW-1185">Reference proteome</keyword>
<evidence type="ECO:0000313" key="2">
    <source>
        <dbReference type="Proteomes" id="UP001346149"/>
    </source>
</evidence>
<name>A0AAN7R4M7_TRANT</name>
<evidence type="ECO:0000313" key="1">
    <source>
        <dbReference type="EMBL" id="KAK4792199.1"/>
    </source>
</evidence>
<organism evidence="1 2">
    <name type="scientific">Trapa natans</name>
    <name type="common">Water chestnut</name>
    <dbReference type="NCBI Taxonomy" id="22666"/>
    <lineage>
        <taxon>Eukaryota</taxon>
        <taxon>Viridiplantae</taxon>
        <taxon>Streptophyta</taxon>
        <taxon>Embryophyta</taxon>
        <taxon>Tracheophyta</taxon>
        <taxon>Spermatophyta</taxon>
        <taxon>Magnoliopsida</taxon>
        <taxon>eudicotyledons</taxon>
        <taxon>Gunneridae</taxon>
        <taxon>Pentapetalae</taxon>
        <taxon>rosids</taxon>
        <taxon>malvids</taxon>
        <taxon>Myrtales</taxon>
        <taxon>Lythraceae</taxon>
        <taxon>Trapa</taxon>
    </lineage>
</organism>
<sequence length="108" mass="11601">MFANDCSVEADVPREAMQLWTLSPPNELSPAMPRITRGLAILVAGKTVPEEITAAVAVTMLGSEGPPSPMATGDSEVVFWRFPVGLCSEDERLVGEENWGVVKGKDKD</sequence>
<accession>A0AAN7R4M7</accession>